<dbReference type="Gene3D" id="1.25.40.10">
    <property type="entry name" value="Tetratricopeptide repeat domain"/>
    <property type="match status" value="2"/>
</dbReference>
<dbReference type="EMBL" id="CP012333">
    <property type="protein sequence ID" value="AKU96708.1"/>
    <property type="molecule type" value="Genomic_DNA"/>
</dbReference>
<dbReference type="Proteomes" id="UP000064967">
    <property type="component" value="Chromosome"/>
</dbReference>
<dbReference type="PANTHER" id="PTHR12558:SF13">
    <property type="entry name" value="CELL DIVISION CYCLE PROTEIN 27 HOMOLOG"/>
    <property type="match status" value="1"/>
</dbReference>
<dbReference type="InterPro" id="IPR019734">
    <property type="entry name" value="TPR_rpt"/>
</dbReference>
<feature type="region of interest" description="Disordered" evidence="1">
    <location>
        <begin position="44"/>
        <end position="66"/>
    </location>
</feature>
<dbReference type="SMART" id="SM00028">
    <property type="entry name" value="TPR"/>
    <property type="match status" value="6"/>
</dbReference>
<dbReference type="AlphaFoldDB" id="A0A0K1PT56"/>
<gene>
    <name evidence="2" type="ORF">AKJ09_03372</name>
</gene>
<proteinExistence type="predicted"/>
<dbReference type="STRING" id="1391654.AKJ09_03372"/>
<evidence type="ECO:0000256" key="1">
    <source>
        <dbReference type="SAM" id="MobiDB-lite"/>
    </source>
</evidence>
<reference evidence="2 3" key="1">
    <citation type="submission" date="2015-08" db="EMBL/GenBank/DDBJ databases">
        <authorList>
            <person name="Babu N.S."/>
            <person name="Beckwith C.J."/>
            <person name="Beseler K.G."/>
            <person name="Brison A."/>
            <person name="Carone J.V."/>
            <person name="Caskin T.P."/>
            <person name="Diamond M."/>
            <person name="Durham M.E."/>
            <person name="Foxe J.M."/>
            <person name="Go M."/>
            <person name="Henderson B.A."/>
            <person name="Jones I.B."/>
            <person name="McGettigan J.A."/>
            <person name="Micheletti S.J."/>
            <person name="Nasrallah M.E."/>
            <person name="Ortiz D."/>
            <person name="Piller C.R."/>
            <person name="Privatt S.R."/>
            <person name="Schneider S.L."/>
            <person name="Sharp S."/>
            <person name="Smith T.C."/>
            <person name="Stanton J.D."/>
            <person name="Ullery H.E."/>
            <person name="Wilson R.J."/>
            <person name="Serrano M.G."/>
            <person name="Buck G."/>
            <person name="Lee V."/>
            <person name="Wang Y."/>
            <person name="Carvalho R."/>
            <person name="Voegtly L."/>
            <person name="Shi R."/>
            <person name="Duckworth R."/>
            <person name="Johnson A."/>
            <person name="Loviza R."/>
            <person name="Walstead R."/>
            <person name="Shah Z."/>
            <person name="Kiflezghi M."/>
            <person name="Wade K."/>
            <person name="Ball S.L."/>
            <person name="Bradley K.W."/>
            <person name="Asai D.J."/>
            <person name="Bowman C.A."/>
            <person name="Russell D.A."/>
            <person name="Pope W.H."/>
            <person name="Jacobs-Sera D."/>
            <person name="Hendrix R.W."/>
            <person name="Hatfull G.F."/>
        </authorList>
    </citation>
    <scope>NUCLEOTIDE SEQUENCE [LARGE SCALE GENOMIC DNA]</scope>
    <source>
        <strain evidence="2 3">DSM 27648</strain>
    </source>
</reference>
<dbReference type="KEGG" id="llu:AKJ09_03372"/>
<evidence type="ECO:0000313" key="2">
    <source>
        <dbReference type="EMBL" id="AKU96708.1"/>
    </source>
</evidence>
<dbReference type="SUPFAM" id="SSF48452">
    <property type="entry name" value="TPR-like"/>
    <property type="match status" value="2"/>
</dbReference>
<accession>A0A0K1PT56</accession>
<name>A0A0K1PT56_9BACT</name>
<protein>
    <submittedName>
        <fullName evidence="2">TPR domain protein, putative component of TonB system</fullName>
    </submittedName>
</protein>
<keyword evidence="3" id="KW-1185">Reference proteome</keyword>
<sequence length="645" mass="68919">MIPFGVPDDGRGLGLGLAALVHSFAQIDGESVALAQLLARKTSETSKLADDDANDAPPPSGEAGPVEAFVPPRAWKDLTGSGNAPAGVNFVLTGSFEPPIDGRGLIQLLAFDTKDGRTRAKVEAHLDGENAGRTLLAAFDELWSQLGGELGTVRDIGDLSWDALESVLRAERCALHDPLRGGPHDRLAAMVHLGRAIGDAPDARFPASRLAALALDAAVANPSDGKLADAALRALVRATEDAPENADLIEAVAALNMRTGNGEEAERRAHEALAIEPERTRLYALLSEARRSRGDLPGALVAIEDGLLHGTADPLLNTERGIVLAERGNLDDAERAWRMVLDGFPLYPPAFSNLASLLMERRDAASATRLVDDVLLACNRGGAHPEVLRRSIQLVLAAEPEGIARASRVKRLAEALLERVPTDAWVTLVLARALAKTGDRKAAIRHLAHVEALAPTSTFASEAQRGRLALEEPKAALEIEAVLRAAYQAPVVDLEVIAARARGLATTHPAWHAYFAVGIAERRLERWRAARDAFAEALRLSSGSTPAHMEIVGAYVALSNPEAALVHARRACELEGENARSLSVLATALLAAGKRDDARDAIDRALSLDATDEANRALAERIRSARNRTSTLTRLRDAFSRFRRS</sequence>
<dbReference type="InterPro" id="IPR011990">
    <property type="entry name" value="TPR-like_helical_dom_sf"/>
</dbReference>
<dbReference type="PANTHER" id="PTHR12558">
    <property type="entry name" value="CELL DIVISION CYCLE 16,23,27"/>
    <property type="match status" value="1"/>
</dbReference>
<organism evidence="2 3">
    <name type="scientific">Labilithrix luteola</name>
    <dbReference type="NCBI Taxonomy" id="1391654"/>
    <lineage>
        <taxon>Bacteria</taxon>
        <taxon>Pseudomonadati</taxon>
        <taxon>Myxococcota</taxon>
        <taxon>Polyangia</taxon>
        <taxon>Polyangiales</taxon>
        <taxon>Labilitrichaceae</taxon>
        <taxon>Labilithrix</taxon>
    </lineage>
</organism>
<evidence type="ECO:0000313" key="3">
    <source>
        <dbReference type="Proteomes" id="UP000064967"/>
    </source>
</evidence>